<evidence type="ECO:0000259" key="16">
    <source>
        <dbReference type="PROSITE" id="PS51747"/>
    </source>
</evidence>
<evidence type="ECO:0000256" key="1">
    <source>
        <dbReference type="ARBA" id="ARBA00002151"/>
    </source>
</evidence>
<evidence type="ECO:0000256" key="10">
    <source>
        <dbReference type="ARBA" id="ARBA00023002"/>
    </source>
</evidence>
<evidence type="ECO:0000256" key="12">
    <source>
        <dbReference type="PIRNR" id="PIRNR006769"/>
    </source>
</evidence>
<dbReference type="Gene3D" id="3.40.140.10">
    <property type="entry name" value="Cytidine Deaminase, domain 2"/>
    <property type="match status" value="1"/>
</dbReference>
<proteinExistence type="inferred from homology"/>
<keyword evidence="8 12" id="KW-0862">Zinc</keyword>
<evidence type="ECO:0000256" key="5">
    <source>
        <dbReference type="ARBA" id="ARBA00007417"/>
    </source>
</evidence>
<dbReference type="EC" id="3.5.4.26" evidence="12"/>
<protein>
    <recommendedName>
        <fullName evidence="12">Riboflavin biosynthesis protein RibD</fullName>
    </recommendedName>
    <domain>
        <recommendedName>
            <fullName evidence="12">Diaminohydroxyphosphoribosylaminopyrimidine deaminase</fullName>
            <shortName evidence="12">DRAP deaminase</shortName>
            <ecNumber evidence="12">3.5.4.26</ecNumber>
        </recommendedName>
        <alternativeName>
            <fullName evidence="12">Riboflavin-specific deaminase</fullName>
        </alternativeName>
    </domain>
    <domain>
        <recommendedName>
            <fullName evidence="12">5-amino-6-(5-phosphoribosylamino)uracil reductase</fullName>
            <ecNumber evidence="12">1.1.1.193</ecNumber>
        </recommendedName>
        <alternativeName>
            <fullName evidence="12">HTP reductase</fullName>
        </alternativeName>
    </domain>
</protein>
<dbReference type="GO" id="GO:0009231">
    <property type="term" value="P:riboflavin biosynthetic process"/>
    <property type="evidence" value="ECO:0007669"/>
    <property type="project" value="UniProtKB-UniPathway"/>
</dbReference>
<dbReference type="GO" id="GO:0008703">
    <property type="term" value="F:5-amino-6-(5-phosphoribosylamino)uracil reductase activity"/>
    <property type="evidence" value="ECO:0007669"/>
    <property type="project" value="UniProtKB-EC"/>
</dbReference>
<evidence type="ECO:0000256" key="9">
    <source>
        <dbReference type="ARBA" id="ARBA00022857"/>
    </source>
</evidence>
<feature type="binding site" evidence="14">
    <location>
        <position position="199"/>
    </location>
    <ligand>
        <name>NADP(+)</name>
        <dbReference type="ChEBI" id="CHEBI:58349"/>
    </ligand>
</feature>
<evidence type="ECO:0000256" key="8">
    <source>
        <dbReference type="ARBA" id="ARBA00022833"/>
    </source>
</evidence>
<dbReference type="InterPro" id="IPR002734">
    <property type="entry name" value="RibDG_C"/>
</dbReference>
<organism evidence="18 20">
    <name type="scientific">Legionella birminghamensis</name>
    <dbReference type="NCBI Taxonomy" id="28083"/>
    <lineage>
        <taxon>Bacteria</taxon>
        <taxon>Pseudomonadati</taxon>
        <taxon>Pseudomonadota</taxon>
        <taxon>Gammaproteobacteria</taxon>
        <taxon>Legionellales</taxon>
        <taxon>Legionellaceae</taxon>
        <taxon>Legionella</taxon>
    </lineage>
</organism>
<dbReference type="InterPro" id="IPR016193">
    <property type="entry name" value="Cytidine_deaminase-like"/>
</dbReference>
<comment type="similarity">
    <text evidence="5 12">In the C-terminal section; belongs to the HTP reductase family.</text>
</comment>
<dbReference type="InterPro" id="IPR002125">
    <property type="entry name" value="CMP_dCMP_dom"/>
</dbReference>
<dbReference type="UniPathway" id="UPA00275">
    <property type="reaction ID" value="UER00401"/>
</dbReference>
<dbReference type="InterPro" id="IPR024072">
    <property type="entry name" value="DHFR-like_dom_sf"/>
</dbReference>
<evidence type="ECO:0000256" key="14">
    <source>
        <dbReference type="PIRSR" id="PIRSR006769-2"/>
    </source>
</evidence>
<dbReference type="GO" id="GO:0008835">
    <property type="term" value="F:diaminohydroxyphosphoribosylaminopyrimidine deaminase activity"/>
    <property type="evidence" value="ECO:0007669"/>
    <property type="project" value="UniProtKB-EC"/>
</dbReference>
<dbReference type="NCBIfam" id="TIGR00326">
    <property type="entry name" value="eubact_ribD"/>
    <property type="match status" value="1"/>
</dbReference>
<dbReference type="EMBL" id="UGNW01000001">
    <property type="protein sequence ID" value="STX31840.1"/>
    <property type="molecule type" value="Genomic_DNA"/>
</dbReference>
<comment type="function">
    <text evidence="1 12">Converts 2,5-diamino-6-(ribosylamino)-4(3h)-pyrimidinone 5'-phosphate into 5-amino-6-(ribosylamino)-2,4(1h,3h)-pyrimidinedione 5'-phosphate.</text>
</comment>
<dbReference type="Pfam" id="PF00383">
    <property type="entry name" value="dCMP_cyt_deam_1"/>
    <property type="match status" value="1"/>
</dbReference>
<feature type="binding site" evidence="14">
    <location>
        <position position="183"/>
    </location>
    <ligand>
        <name>substrate</name>
    </ligand>
</feature>
<dbReference type="InterPro" id="IPR004794">
    <property type="entry name" value="Eubact_RibD"/>
</dbReference>
<dbReference type="SUPFAM" id="SSF53927">
    <property type="entry name" value="Cytidine deaminase-like"/>
    <property type="match status" value="1"/>
</dbReference>
<feature type="binding site" evidence="14">
    <location>
        <position position="153"/>
    </location>
    <ligand>
        <name>NADP(+)</name>
        <dbReference type="ChEBI" id="CHEBI:58349"/>
    </ligand>
</feature>
<comment type="pathway">
    <text evidence="3 12">Cofactor biosynthesis; riboflavin biosynthesis; 5-amino-6-(D-ribitylamino)uracil from GTP: step 3/4.</text>
</comment>
<evidence type="ECO:0000256" key="13">
    <source>
        <dbReference type="PIRSR" id="PIRSR006769-1"/>
    </source>
</evidence>
<keyword evidence="11" id="KW-0511">Multifunctional enzyme</keyword>
<keyword evidence="19" id="KW-1185">Reference proteome</keyword>
<dbReference type="RefSeq" id="WP_058522694.1">
    <property type="nucleotide sequence ID" value="NZ_CAAAHV010000022.1"/>
</dbReference>
<feature type="binding site" evidence="14">
    <location>
        <position position="287"/>
    </location>
    <ligand>
        <name>substrate</name>
    </ligand>
</feature>
<evidence type="ECO:0000256" key="2">
    <source>
        <dbReference type="ARBA" id="ARBA00004882"/>
    </source>
</evidence>
<feature type="binding site" evidence="15">
    <location>
        <position position="74"/>
    </location>
    <ligand>
        <name>Zn(2+)</name>
        <dbReference type="ChEBI" id="CHEBI:29105"/>
        <note>catalytic</note>
    </ligand>
</feature>
<dbReference type="InterPro" id="IPR016192">
    <property type="entry name" value="APOBEC/CMP_deaminase_Zn-bd"/>
</dbReference>
<dbReference type="AlphaFoldDB" id="A0A378IAP5"/>
<dbReference type="Pfam" id="PF01872">
    <property type="entry name" value="RibD_C"/>
    <property type="match status" value="1"/>
</dbReference>
<dbReference type="PROSITE" id="PS00903">
    <property type="entry name" value="CYT_DCMP_DEAMINASES_1"/>
    <property type="match status" value="1"/>
</dbReference>
<keyword evidence="6 12" id="KW-0686">Riboflavin biosynthesis</keyword>
<dbReference type="InterPro" id="IPR050765">
    <property type="entry name" value="Riboflavin_Biosynth_HTPR"/>
</dbReference>
<dbReference type="Proteomes" id="UP000255066">
    <property type="component" value="Unassembled WGS sequence"/>
</dbReference>
<evidence type="ECO:0000256" key="3">
    <source>
        <dbReference type="ARBA" id="ARBA00004910"/>
    </source>
</evidence>
<keyword evidence="12" id="KW-0378">Hydrolase</keyword>
<dbReference type="GO" id="GO:0008270">
    <property type="term" value="F:zinc ion binding"/>
    <property type="evidence" value="ECO:0007669"/>
    <property type="project" value="InterPro"/>
</dbReference>
<dbReference type="PROSITE" id="PS51747">
    <property type="entry name" value="CYT_DCMP_DEAMINASES_2"/>
    <property type="match status" value="1"/>
</dbReference>
<evidence type="ECO:0000256" key="15">
    <source>
        <dbReference type="PIRSR" id="PIRSR006769-3"/>
    </source>
</evidence>
<dbReference type="SUPFAM" id="SSF53597">
    <property type="entry name" value="Dihydrofolate reductase-like"/>
    <property type="match status" value="1"/>
</dbReference>
<dbReference type="Gene3D" id="3.40.430.10">
    <property type="entry name" value="Dihydrofolate Reductase, subunit A"/>
    <property type="match status" value="1"/>
</dbReference>
<sequence>MHNQYMIAALEQAWIGRGICAPNPSVGAIVVRDGKILASDYHKGVGSLHAERSILQQMTEQTRGASLYVTLEPCNHWGRTPPCVDAIVEAGISRVVFAYKDPNPVVAANDSTQILQEKGVEVIHWPMAEIDQFYQSYSYWTRTGRPWVTAKIAHTLDGKIAGEKGARVQLSNEECSRFTHFNRLHTDIILTSAMTVIKDDPLFTARMPSYEKKKKIAILDARLSIPEDAKIFSSAEHCYIFHDEKHTPADINPNCSYFSAPIIEGQIDLNYVLDQLGLWGFHDIWLEAGGKLFSMFHEQKLTQRSYLYIVPGFLGHEATSAYHGENFFQSRRYSISWQIAGDNVIACIDWQEE</sequence>
<reference evidence="17 19" key="1">
    <citation type="submission" date="2015-11" db="EMBL/GenBank/DDBJ databases">
        <title>Genomic analysis of 38 Legionella species identifies large and diverse effector repertoires.</title>
        <authorList>
            <person name="Burstein D."/>
            <person name="Amaro F."/>
            <person name="Zusman T."/>
            <person name="Lifshitz Z."/>
            <person name="Cohen O."/>
            <person name="Gilbert J.A."/>
            <person name="Pupko T."/>
            <person name="Shuman H.A."/>
            <person name="Segal G."/>
        </authorList>
    </citation>
    <scope>NUCLEOTIDE SEQUENCE [LARGE SCALE GENOMIC DNA]</scope>
    <source>
        <strain evidence="17 19">CDC#1407-AL-14</strain>
    </source>
</reference>
<feature type="active site" description="Proton donor" evidence="13">
    <location>
        <position position="51"/>
    </location>
</feature>
<feature type="binding site" evidence="15">
    <location>
        <position position="49"/>
    </location>
    <ligand>
        <name>Zn(2+)</name>
        <dbReference type="ChEBI" id="CHEBI:29105"/>
        <note>catalytic</note>
    </ligand>
</feature>
<evidence type="ECO:0000256" key="4">
    <source>
        <dbReference type="ARBA" id="ARBA00005259"/>
    </source>
</evidence>
<comment type="catalytic activity">
    <reaction evidence="12">
        <text>5-amino-6-(5-phospho-D-ribitylamino)uracil + NADP(+) = 5-amino-6-(5-phospho-D-ribosylamino)uracil + NADPH + H(+)</text>
        <dbReference type="Rhea" id="RHEA:17845"/>
        <dbReference type="ChEBI" id="CHEBI:15378"/>
        <dbReference type="ChEBI" id="CHEBI:57783"/>
        <dbReference type="ChEBI" id="CHEBI:58349"/>
        <dbReference type="ChEBI" id="CHEBI:58421"/>
        <dbReference type="ChEBI" id="CHEBI:58453"/>
        <dbReference type="EC" id="1.1.1.193"/>
    </reaction>
</comment>
<feature type="domain" description="CMP/dCMP-type deaminase" evidence="16">
    <location>
        <begin position="1"/>
        <end position="122"/>
    </location>
</feature>
<comment type="catalytic activity">
    <reaction evidence="12">
        <text>2,5-diamino-6-hydroxy-4-(5-phosphoribosylamino)-pyrimidine + H2O + H(+) = 5-amino-6-(5-phospho-D-ribosylamino)uracil + NH4(+)</text>
        <dbReference type="Rhea" id="RHEA:21868"/>
        <dbReference type="ChEBI" id="CHEBI:15377"/>
        <dbReference type="ChEBI" id="CHEBI:15378"/>
        <dbReference type="ChEBI" id="CHEBI:28938"/>
        <dbReference type="ChEBI" id="CHEBI:58453"/>
        <dbReference type="ChEBI" id="CHEBI:58614"/>
        <dbReference type="EC" id="3.5.4.26"/>
    </reaction>
</comment>
<dbReference type="EMBL" id="LNXT01000006">
    <property type="protein sequence ID" value="KTC75209.1"/>
    <property type="molecule type" value="Genomic_DNA"/>
</dbReference>
<evidence type="ECO:0000313" key="19">
    <source>
        <dbReference type="Proteomes" id="UP000054735"/>
    </source>
</evidence>
<evidence type="ECO:0000313" key="20">
    <source>
        <dbReference type="Proteomes" id="UP000255066"/>
    </source>
</evidence>
<evidence type="ECO:0000256" key="7">
    <source>
        <dbReference type="ARBA" id="ARBA00022723"/>
    </source>
</evidence>
<dbReference type="PIRSF" id="PIRSF006769">
    <property type="entry name" value="RibD"/>
    <property type="match status" value="1"/>
</dbReference>
<evidence type="ECO:0000256" key="11">
    <source>
        <dbReference type="ARBA" id="ARBA00023268"/>
    </source>
</evidence>
<keyword evidence="10 12" id="KW-0560">Oxidoreductase</keyword>
<evidence type="ECO:0000256" key="6">
    <source>
        <dbReference type="ARBA" id="ARBA00022619"/>
    </source>
</evidence>
<keyword evidence="9 12" id="KW-0521">NADP</keyword>
<feature type="binding site" evidence="14">
    <location>
        <position position="206"/>
    </location>
    <ligand>
        <name>substrate</name>
    </ligand>
</feature>
<dbReference type="PANTHER" id="PTHR38011:SF7">
    <property type="entry name" value="2,5-DIAMINO-6-RIBOSYLAMINO-4(3H)-PYRIMIDINONE 5'-PHOSPHATE REDUCTASE"/>
    <property type="match status" value="1"/>
</dbReference>
<dbReference type="STRING" id="28083.Lbir_0583"/>
<gene>
    <name evidence="18" type="primary">ribD_2</name>
    <name evidence="17" type="synonym">ribD_1</name>
    <name evidence="17" type="ORF">Lbir_0583</name>
    <name evidence="18" type="ORF">NCTC12437_01614</name>
</gene>
<dbReference type="PANTHER" id="PTHR38011">
    <property type="entry name" value="DIHYDROFOLATE REDUCTASE FAMILY PROTEIN (AFU_ORTHOLOGUE AFUA_8G06820)"/>
    <property type="match status" value="1"/>
</dbReference>
<reference evidence="18 20" key="2">
    <citation type="submission" date="2018-06" db="EMBL/GenBank/DDBJ databases">
        <authorList>
            <consortium name="Pathogen Informatics"/>
            <person name="Doyle S."/>
        </authorList>
    </citation>
    <scope>NUCLEOTIDE SEQUENCE [LARGE SCALE GENOMIC DNA]</scope>
    <source>
        <strain evidence="18 20">NCTC12437</strain>
    </source>
</reference>
<dbReference type="EC" id="1.1.1.193" evidence="12"/>
<comment type="cofactor">
    <cofactor evidence="12 15">
        <name>Zn(2+)</name>
        <dbReference type="ChEBI" id="CHEBI:29105"/>
    </cofactor>
    <text evidence="12 15">Binds 1 zinc ion.</text>
</comment>
<feature type="binding site" evidence="14">
    <location>
        <position position="195"/>
    </location>
    <ligand>
        <name>NADP(+)</name>
        <dbReference type="ChEBI" id="CHEBI:58349"/>
    </ligand>
</feature>
<dbReference type="Proteomes" id="UP000054735">
    <property type="component" value="Unassembled WGS sequence"/>
</dbReference>
<dbReference type="OrthoDB" id="9800865at2"/>
<comment type="similarity">
    <text evidence="4 12">In the N-terminal section; belongs to the cytidine and deoxycytidylate deaminase family.</text>
</comment>
<comment type="pathway">
    <text evidence="2 12">Cofactor biosynthesis; riboflavin biosynthesis; 5-amino-6-(D-ribitylamino)uracil from GTP: step 2/4.</text>
</comment>
<feature type="binding site" evidence="15">
    <location>
        <position position="83"/>
    </location>
    <ligand>
        <name>Zn(2+)</name>
        <dbReference type="ChEBI" id="CHEBI:29105"/>
        <note>catalytic</note>
    </ligand>
</feature>
<evidence type="ECO:0000313" key="18">
    <source>
        <dbReference type="EMBL" id="STX31840.1"/>
    </source>
</evidence>
<keyword evidence="7 12" id="KW-0479">Metal-binding</keyword>
<dbReference type="CDD" id="cd01284">
    <property type="entry name" value="Riboflavin_deaminase-reductase"/>
    <property type="match status" value="1"/>
</dbReference>
<accession>A0A378IAP5</accession>
<name>A0A378IAP5_9GAMM</name>
<evidence type="ECO:0000313" key="17">
    <source>
        <dbReference type="EMBL" id="KTC75209.1"/>
    </source>
</evidence>